<evidence type="ECO:0000256" key="4">
    <source>
        <dbReference type="ARBA" id="ARBA00022525"/>
    </source>
</evidence>
<keyword evidence="8" id="KW-0325">Glycoprotein</keyword>
<dbReference type="SMART" id="SM00835">
    <property type="entry name" value="Cupin_1"/>
    <property type="match status" value="1"/>
</dbReference>
<reference evidence="12 13" key="1">
    <citation type="journal article" date="2024" name="G3 (Bethesda)">
        <title>Genome assembly of Hibiscus sabdariffa L. provides insights into metabolisms of medicinal natural products.</title>
        <authorList>
            <person name="Kim T."/>
        </authorList>
    </citation>
    <scope>NUCLEOTIDE SEQUENCE [LARGE SCALE GENOMIC DNA]</scope>
    <source>
        <strain evidence="12">TK-2024</strain>
        <tissue evidence="12">Old leaves</tissue>
    </source>
</reference>
<dbReference type="Pfam" id="PF00190">
    <property type="entry name" value="Cupin_1"/>
    <property type="match status" value="1"/>
</dbReference>
<dbReference type="InterPro" id="IPR006045">
    <property type="entry name" value="Cupin_1"/>
</dbReference>
<dbReference type="InterPro" id="IPR014710">
    <property type="entry name" value="RmlC-like_jellyroll"/>
</dbReference>
<dbReference type="Gene3D" id="2.60.120.10">
    <property type="entry name" value="Jelly Rolls"/>
    <property type="match status" value="1"/>
</dbReference>
<dbReference type="SUPFAM" id="SSF51182">
    <property type="entry name" value="RmlC-like cupins"/>
    <property type="match status" value="1"/>
</dbReference>
<keyword evidence="3 10" id="KW-0052">Apoplast</keyword>
<dbReference type="PRINTS" id="PR00325">
    <property type="entry name" value="GERMIN"/>
</dbReference>
<protein>
    <recommendedName>
        <fullName evidence="10">Germin-like protein</fullName>
    </recommendedName>
</protein>
<dbReference type="InterPro" id="IPR011051">
    <property type="entry name" value="RmlC_Cupin_sf"/>
</dbReference>
<evidence type="ECO:0000256" key="3">
    <source>
        <dbReference type="ARBA" id="ARBA00022523"/>
    </source>
</evidence>
<name>A0ABR2RXK8_9ROSI</name>
<evidence type="ECO:0000256" key="10">
    <source>
        <dbReference type="RuleBase" id="RU366015"/>
    </source>
</evidence>
<dbReference type="InterPro" id="IPR001929">
    <property type="entry name" value="Germin"/>
</dbReference>
<keyword evidence="4 10" id="KW-0964">Secreted</keyword>
<evidence type="ECO:0000256" key="2">
    <source>
        <dbReference type="ARBA" id="ARBA00007456"/>
    </source>
</evidence>
<dbReference type="Proteomes" id="UP001396334">
    <property type="component" value="Unassembled WGS sequence"/>
</dbReference>
<comment type="caution">
    <text evidence="12">The sequence shown here is derived from an EMBL/GenBank/DDBJ whole genome shotgun (WGS) entry which is preliminary data.</text>
</comment>
<comment type="similarity">
    <text evidence="2 10">Belongs to the germin family.</text>
</comment>
<organism evidence="12 13">
    <name type="scientific">Hibiscus sabdariffa</name>
    <name type="common">roselle</name>
    <dbReference type="NCBI Taxonomy" id="183260"/>
    <lineage>
        <taxon>Eukaryota</taxon>
        <taxon>Viridiplantae</taxon>
        <taxon>Streptophyta</taxon>
        <taxon>Embryophyta</taxon>
        <taxon>Tracheophyta</taxon>
        <taxon>Spermatophyta</taxon>
        <taxon>Magnoliopsida</taxon>
        <taxon>eudicotyledons</taxon>
        <taxon>Gunneridae</taxon>
        <taxon>Pentapetalae</taxon>
        <taxon>rosids</taxon>
        <taxon>malvids</taxon>
        <taxon>Malvales</taxon>
        <taxon>Malvaceae</taxon>
        <taxon>Malvoideae</taxon>
        <taxon>Hibiscus</taxon>
    </lineage>
</organism>
<keyword evidence="13" id="KW-1185">Reference proteome</keyword>
<keyword evidence="6" id="KW-0732">Signal</keyword>
<comment type="subcellular location">
    <subcellularLocation>
        <location evidence="1 10">Secreted</location>
        <location evidence="1 10">Extracellular space</location>
        <location evidence="1 10">Apoplast</location>
    </subcellularLocation>
</comment>
<evidence type="ECO:0000256" key="1">
    <source>
        <dbReference type="ARBA" id="ARBA00004271"/>
    </source>
</evidence>
<accession>A0ABR2RXK8</accession>
<evidence type="ECO:0000256" key="9">
    <source>
        <dbReference type="ARBA" id="ARBA00023211"/>
    </source>
</evidence>
<gene>
    <name evidence="12" type="ORF">V6N11_079990</name>
</gene>
<proteinExistence type="inferred from homology"/>
<evidence type="ECO:0000313" key="12">
    <source>
        <dbReference type="EMBL" id="KAK9017511.1"/>
    </source>
</evidence>
<dbReference type="PROSITE" id="PS00725">
    <property type="entry name" value="GERMIN"/>
    <property type="match status" value="1"/>
</dbReference>
<evidence type="ECO:0000313" key="13">
    <source>
        <dbReference type="Proteomes" id="UP001396334"/>
    </source>
</evidence>
<dbReference type="PANTHER" id="PTHR31238">
    <property type="entry name" value="GERMIN-LIKE PROTEIN SUBFAMILY 3 MEMBER 3"/>
    <property type="match status" value="1"/>
</dbReference>
<evidence type="ECO:0000256" key="5">
    <source>
        <dbReference type="ARBA" id="ARBA00022723"/>
    </source>
</evidence>
<evidence type="ECO:0000256" key="6">
    <source>
        <dbReference type="ARBA" id="ARBA00022729"/>
    </source>
</evidence>
<dbReference type="InterPro" id="IPR019780">
    <property type="entry name" value="Germin_Mn-BS"/>
</dbReference>
<sequence length="171" mass="19431">MEAIDLLLMLQIKQQFTVPDDKAGNMCSRYKHTGSLFQLEHTGQREREAAFKGSRRLLFFFFFLGGWGGINLPGNMSNQLGSKVTPVNVEHVRGLPLLTYLWLEFDYTPHGLNSPHAHPRATEILVLLEGTLYVGFVTSNPDNRPIAEVLYPRNVFVFPVDLVHFQFNIGK</sequence>
<keyword evidence="9 10" id="KW-0464">Manganese</keyword>
<keyword evidence="7" id="KW-1015">Disulfide bond</keyword>
<evidence type="ECO:0000256" key="7">
    <source>
        <dbReference type="ARBA" id="ARBA00023157"/>
    </source>
</evidence>
<evidence type="ECO:0000259" key="11">
    <source>
        <dbReference type="SMART" id="SM00835"/>
    </source>
</evidence>
<feature type="domain" description="Cupin type-1" evidence="11">
    <location>
        <begin position="70"/>
        <end position="171"/>
    </location>
</feature>
<keyword evidence="5 10" id="KW-0479">Metal-binding</keyword>
<dbReference type="EMBL" id="JBBPBN010000020">
    <property type="protein sequence ID" value="KAK9017511.1"/>
    <property type="molecule type" value="Genomic_DNA"/>
</dbReference>
<evidence type="ECO:0000256" key="8">
    <source>
        <dbReference type="ARBA" id="ARBA00023180"/>
    </source>
</evidence>